<dbReference type="InterPro" id="IPR001300">
    <property type="entry name" value="Peptidase_C2_calpain_cat"/>
</dbReference>
<dbReference type="AlphaFoldDB" id="A0A836GGY5"/>
<comment type="caution">
    <text evidence="2">Lacks conserved residue(s) required for the propagation of feature annotation.</text>
</comment>
<dbReference type="OrthoDB" id="152370at2759"/>
<name>A0A836GGY5_LEIEN</name>
<evidence type="ECO:0000313" key="4">
    <source>
        <dbReference type="EMBL" id="KAG5471924.1"/>
    </source>
</evidence>
<evidence type="ECO:0000259" key="3">
    <source>
        <dbReference type="PROSITE" id="PS50203"/>
    </source>
</evidence>
<sequence length="174" mass="20057">MDRQARAKRLRETQGIAGVAGVSHSGEELLYRCRKSDIAFIDMSFPPSEASLRRPRDEKSVACMNSIVWKRPHDYLPPMVHKEMRLLRHNVGVDGIAHCRRGDCWLMCAIAVVAESKTMIRDIFRRSSNNPWHRKEERVGGYRLCIGKNGWFLNFIVGSYLTTYNRGLYFAHST</sequence>
<dbReference type="GO" id="GO:0006508">
    <property type="term" value="P:proteolysis"/>
    <property type="evidence" value="ECO:0007669"/>
    <property type="project" value="InterPro"/>
</dbReference>
<keyword evidence="5" id="KW-1185">Reference proteome</keyword>
<gene>
    <name evidence="4" type="ORF">CUR178_02589</name>
</gene>
<evidence type="ECO:0000256" key="2">
    <source>
        <dbReference type="PROSITE-ProRule" id="PRU00239"/>
    </source>
</evidence>
<dbReference type="Proteomes" id="UP000674179">
    <property type="component" value="Chromosome 31"/>
</dbReference>
<feature type="domain" description="Calpain catalytic" evidence="3">
    <location>
        <begin position="39"/>
        <end position="174"/>
    </location>
</feature>
<dbReference type="PROSITE" id="PS50203">
    <property type="entry name" value="CALPAIN_CAT"/>
    <property type="match status" value="1"/>
</dbReference>
<dbReference type="KEGG" id="lenr:94169854"/>
<dbReference type="InterPro" id="IPR022684">
    <property type="entry name" value="Calpain_cysteine_protease"/>
</dbReference>
<dbReference type="PANTHER" id="PTHR10183:SF423">
    <property type="entry name" value="LEUCINE-RICH REPEAT PROTEIN (LRRP)"/>
    <property type="match status" value="1"/>
</dbReference>
<reference evidence="4 5" key="1">
    <citation type="submission" date="2021-02" db="EMBL/GenBank/DDBJ databases">
        <title>Leishmania (Mundinia) enrietti genome sequencing and assembly.</title>
        <authorList>
            <person name="Almutairi H."/>
            <person name="Gatherer D."/>
        </authorList>
    </citation>
    <scope>NUCLEOTIDE SEQUENCE [LARGE SCALE GENOMIC DNA]</scope>
    <source>
        <strain evidence="4">CUR178</strain>
    </source>
</reference>
<comment type="caution">
    <text evidence="4">The sequence shown here is derived from an EMBL/GenBank/DDBJ whole genome shotgun (WGS) entry which is preliminary data.</text>
</comment>
<organism evidence="4 5">
    <name type="scientific">Leishmania enriettii</name>
    <dbReference type="NCBI Taxonomy" id="5663"/>
    <lineage>
        <taxon>Eukaryota</taxon>
        <taxon>Discoba</taxon>
        <taxon>Euglenozoa</taxon>
        <taxon>Kinetoplastea</taxon>
        <taxon>Metakinetoplastina</taxon>
        <taxon>Trypanosomatida</taxon>
        <taxon>Trypanosomatidae</taxon>
        <taxon>Leishmaniinae</taxon>
        <taxon>Leishmania</taxon>
    </lineage>
</organism>
<protein>
    <recommendedName>
        <fullName evidence="3">Calpain catalytic domain-containing protein</fullName>
    </recommendedName>
</protein>
<dbReference type="GO" id="GO:0004198">
    <property type="term" value="F:calcium-dependent cysteine-type endopeptidase activity"/>
    <property type="evidence" value="ECO:0007669"/>
    <property type="project" value="InterPro"/>
</dbReference>
<evidence type="ECO:0000313" key="5">
    <source>
        <dbReference type="Proteomes" id="UP000674179"/>
    </source>
</evidence>
<dbReference type="InterPro" id="IPR038765">
    <property type="entry name" value="Papain-like_cys_pep_sf"/>
</dbReference>
<dbReference type="SUPFAM" id="SSF54001">
    <property type="entry name" value="Cysteine proteinases"/>
    <property type="match status" value="1"/>
</dbReference>
<proteinExistence type="predicted"/>
<dbReference type="GeneID" id="94169854"/>
<evidence type="ECO:0000256" key="1">
    <source>
        <dbReference type="PIRSR" id="PIRSR622684-1"/>
    </source>
</evidence>
<dbReference type="EMBL" id="JAFHKP010000031">
    <property type="protein sequence ID" value="KAG5471924.1"/>
    <property type="molecule type" value="Genomic_DNA"/>
</dbReference>
<accession>A0A836GGY5</accession>
<dbReference type="Pfam" id="PF00648">
    <property type="entry name" value="Peptidase_C2"/>
    <property type="match status" value="1"/>
</dbReference>
<feature type="active site" evidence="1">
    <location>
        <position position="104"/>
    </location>
</feature>
<dbReference type="RefSeq" id="XP_067690447.1">
    <property type="nucleotide sequence ID" value="XM_067834344.1"/>
</dbReference>
<dbReference type="PANTHER" id="PTHR10183">
    <property type="entry name" value="CALPAIN"/>
    <property type="match status" value="1"/>
</dbReference>